<dbReference type="KEGG" id="bst:GYO_2183"/>
<dbReference type="PROSITE" id="PS51172">
    <property type="entry name" value="CBM3"/>
    <property type="match status" value="1"/>
</dbReference>
<dbReference type="Pfam" id="PF00150">
    <property type="entry name" value="Cellulase"/>
    <property type="match status" value="1"/>
</dbReference>
<feature type="chain" id="PRO_5003467008" description="Endoglucanase" evidence="11">
    <location>
        <begin position="30"/>
        <end position="499"/>
    </location>
</feature>
<dbReference type="GO" id="GO:0030245">
    <property type="term" value="P:cellulose catabolic process"/>
    <property type="evidence" value="ECO:0007669"/>
    <property type="project" value="UniProtKB-KW"/>
</dbReference>
<evidence type="ECO:0000313" key="14">
    <source>
        <dbReference type="Proteomes" id="UP000002651"/>
    </source>
</evidence>
<comment type="catalytic activity">
    <reaction evidence="1 9">
        <text>Endohydrolysis of (1-&gt;4)-beta-D-glucosidic linkages in cellulose, lichenin and cereal beta-D-glucans.</text>
        <dbReference type="EC" id="3.2.1.4"/>
    </reaction>
</comment>
<dbReference type="RefSeq" id="WP_014113951.1">
    <property type="nucleotide sequence ID" value="NC_016047.1"/>
</dbReference>
<evidence type="ECO:0000256" key="5">
    <source>
        <dbReference type="ARBA" id="ARBA00023001"/>
    </source>
</evidence>
<keyword evidence="6 9" id="KW-0119">Carbohydrate metabolism</keyword>
<dbReference type="Gene3D" id="2.60.40.710">
    <property type="entry name" value="Endoglucanase-like"/>
    <property type="match status" value="1"/>
</dbReference>
<proteinExistence type="inferred from homology"/>
<keyword evidence="8 9" id="KW-0624">Polysaccharide degradation</keyword>
<feature type="domain" description="CBM3" evidence="12">
    <location>
        <begin position="350"/>
        <end position="499"/>
    </location>
</feature>
<evidence type="ECO:0000256" key="10">
    <source>
        <dbReference type="SAM" id="MobiDB-lite"/>
    </source>
</evidence>
<dbReference type="InterPro" id="IPR036966">
    <property type="entry name" value="CBM3_sf"/>
</dbReference>
<dbReference type="SMR" id="G4NWU7"/>
<protein>
    <recommendedName>
        <fullName evidence="9">Endoglucanase</fullName>
        <ecNumber evidence="9">3.2.1.4</ecNumber>
    </recommendedName>
</protein>
<keyword evidence="4 9" id="KW-0378">Hydrolase</keyword>
<evidence type="ECO:0000256" key="9">
    <source>
        <dbReference type="RuleBase" id="RU361153"/>
    </source>
</evidence>
<dbReference type="AlphaFoldDB" id="G4NWU7"/>
<feature type="region of interest" description="Disordered" evidence="10">
    <location>
        <begin position="332"/>
        <end position="352"/>
    </location>
</feature>
<evidence type="ECO:0000256" key="3">
    <source>
        <dbReference type="ARBA" id="ARBA00022729"/>
    </source>
</evidence>
<accession>G4NWU7</accession>
<evidence type="ECO:0000256" key="7">
    <source>
        <dbReference type="ARBA" id="ARBA00023295"/>
    </source>
</evidence>
<evidence type="ECO:0000256" key="2">
    <source>
        <dbReference type="ARBA" id="ARBA00005641"/>
    </source>
</evidence>
<keyword evidence="3 11" id="KW-0732">Signal</keyword>
<dbReference type="GO" id="GO:0008810">
    <property type="term" value="F:cellulase activity"/>
    <property type="evidence" value="ECO:0007669"/>
    <property type="project" value="UniProtKB-EC"/>
</dbReference>
<dbReference type="Gene3D" id="3.20.20.80">
    <property type="entry name" value="Glycosidases"/>
    <property type="match status" value="1"/>
</dbReference>
<keyword evidence="14" id="KW-1185">Reference proteome</keyword>
<keyword evidence="5 9" id="KW-0136">Cellulose degradation</keyword>
<dbReference type="SUPFAM" id="SSF51445">
    <property type="entry name" value="(Trans)glycosidases"/>
    <property type="match status" value="1"/>
</dbReference>
<keyword evidence="7 9" id="KW-0326">Glycosidase</keyword>
<evidence type="ECO:0000256" key="8">
    <source>
        <dbReference type="ARBA" id="ARBA00023326"/>
    </source>
</evidence>
<dbReference type="Proteomes" id="UP000002651">
    <property type="component" value="Chromosome"/>
</dbReference>
<organism evidence="13 14">
    <name type="scientific">Bacillus spizizenii (strain DSM 15029 / JCM 12233 / NBRC 101239 / NRRL B-23049 / TU-B-10)</name>
    <name type="common">Bacillus subtilis subsp. spizizenii</name>
    <dbReference type="NCBI Taxonomy" id="1052585"/>
    <lineage>
        <taxon>Bacteria</taxon>
        <taxon>Bacillati</taxon>
        <taxon>Bacillota</taxon>
        <taxon>Bacilli</taxon>
        <taxon>Bacillales</taxon>
        <taxon>Bacillaceae</taxon>
        <taxon>Bacillus</taxon>
    </lineage>
</organism>
<evidence type="ECO:0000256" key="11">
    <source>
        <dbReference type="SAM" id="SignalP"/>
    </source>
</evidence>
<dbReference type="Pfam" id="PF00942">
    <property type="entry name" value="CBM_3"/>
    <property type="match status" value="1"/>
</dbReference>
<dbReference type="PANTHER" id="PTHR34142">
    <property type="entry name" value="ENDO-BETA-1,4-GLUCANASE A"/>
    <property type="match status" value="1"/>
</dbReference>
<dbReference type="InterPro" id="IPR008965">
    <property type="entry name" value="CBM2/CBM3_carb-bd_dom_sf"/>
</dbReference>
<dbReference type="GeneID" id="11239666"/>
<evidence type="ECO:0000259" key="12">
    <source>
        <dbReference type="PROSITE" id="PS51172"/>
    </source>
</evidence>
<sequence length="499" mass="55359">MKRSVSILIVCLFIALLANSGLTAPEASAAVTKTPVSINGQLSIKGTQLVNQNGKAVQLKGISSHGLQWYGDFVNKDSLKWLRDDWGITVFRAAMYTADGGYIDNPSVKNKVKEAVEAAKELGIYVIIDWHILNDGNPNQNKEKAKEFFKEMSSLYGSTPNVIYEIANEPNGDVNWKRDIKRYAEEVISVIRKNDPDNIIIVGTGTWSQDVNDAADDQLKDANVMYALHFYAGTHGQFLRDKANYALSKGAPIFVTEWGTSDASGNGGVFLDQSREWLNYLNSKNISWVNWNLSDKQESSSALKPGASKTGGWPLSGLSASGAFVRENILGTKDSTKDIPETPTQDQPTQKNSISVQYRAGDGSVNGNQIRPQLHIKNNGNTRVDLKDITVRYWYNAKNKPQNFDCDYAQIGCGNVTHKFVALHKPKQGADTYLELGFKNGTLSPGANTGDIQLRFHNDDWSNYAQGEDYSFFQSNMFKTTEKITLYNHGKLIWGTEPK</sequence>
<dbReference type="InterPro" id="IPR001956">
    <property type="entry name" value="CBM3"/>
</dbReference>
<dbReference type="EMBL" id="CP002905">
    <property type="protein sequence ID" value="AEP86815.1"/>
    <property type="molecule type" value="Genomic_DNA"/>
</dbReference>
<dbReference type="EC" id="3.2.1.4" evidence="9"/>
<evidence type="ECO:0000256" key="6">
    <source>
        <dbReference type="ARBA" id="ARBA00023277"/>
    </source>
</evidence>
<dbReference type="InterPro" id="IPR017853">
    <property type="entry name" value="GH"/>
</dbReference>
<reference evidence="13 14" key="1">
    <citation type="journal article" date="2012" name="J. Bacteriol.">
        <title>Whole-genome sequences of Bacillus subtilis and close relatives.</title>
        <authorList>
            <person name="Earl A.M."/>
            <person name="Eppinger M."/>
            <person name="Fricke W.F."/>
            <person name="Rosovitz M.J."/>
            <person name="Rasko D.A."/>
            <person name="Daugherty S."/>
            <person name="Losick R."/>
            <person name="Kolter R."/>
            <person name="Ravel J."/>
        </authorList>
    </citation>
    <scope>NUCLEOTIDE SEQUENCE [LARGE SCALE GENOMIC DNA]</scope>
    <source>
        <strain evidence="14">DSM 15029 / JCM 12233 / NBRC 101239 / NRRL B-23049 / TU-B-10</strain>
    </source>
</reference>
<comment type="similarity">
    <text evidence="2 9">Belongs to the glycosyl hydrolase 5 (cellulase A) family.</text>
</comment>
<evidence type="ECO:0000313" key="13">
    <source>
        <dbReference type="EMBL" id="AEP86815.1"/>
    </source>
</evidence>
<feature type="compositionally biased region" description="Polar residues" evidence="10">
    <location>
        <begin position="342"/>
        <end position="352"/>
    </location>
</feature>
<feature type="signal peptide" evidence="11">
    <location>
        <begin position="1"/>
        <end position="29"/>
    </location>
</feature>
<dbReference type="HOGENOM" id="CLU_012932_1_1_9"/>
<dbReference type="GO" id="GO:0030248">
    <property type="term" value="F:cellulose binding"/>
    <property type="evidence" value="ECO:0007669"/>
    <property type="project" value="InterPro"/>
</dbReference>
<gene>
    <name evidence="13" type="ordered locus">GYO_2183</name>
</gene>
<dbReference type="InterPro" id="IPR018087">
    <property type="entry name" value="Glyco_hydro_5_CS"/>
</dbReference>
<evidence type="ECO:0000256" key="1">
    <source>
        <dbReference type="ARBA" id="ARBA00000966"/>
    </source>
</evidence>
<dbReference type="STRING" id="1052585.GYO_2183"/>
<name>G4NWU7_BACS4</name>
<dbReference type="PROSITE" id="PS00659">
    <property type="entry name" value="GLYCOSYL_HYDROL_F5"/>
    <property type="match status" value="1"/>
</dbReference>
<dbReference type="PANTHER" id="PTHR34142:SF1">
    <property type="entry name" value="GLYCOSIDE HYDROLASE FAMILY 5 DOMAIN-CONTAINING PROTEIN"/>
    <property type="match status" value="1"/>
</dbReference>
<dbReference type="InterPro" id="IPR001547">
    <property type="entry name" value="Glyco_hydro_5"/>
</dbReference>
<dbReference type="SMART" id="SM01067">
    <property type="entry name" value="CBM_3"/>
    <property type="match status" value="1"/>
</dbReference>
<evidence type="ECO:0000256" key="4">
    <source>
        <dbReference type="ARBA" id="ARBA00022801"/>
    </source>
</evidence>
<dbReference type="SUPFAM" id="SSF49384">
    <property type="entry name" value="Carbohydrate-binding domain"/>
    <property type="match status" value="1"/>
</dbReference>